<comment type="caution">
    <text evidence="2">The sequence shown here is derived from an EMBL/GenBank/DDBJ whole genome shotgun (WGS) entry which is preliminary data.</text>
</comment>
<gene>
    <name evidence="2" type="ORF">HETSPECPRED_004447</name>
</gene>
<keyword evidence="3" id="KW-1185">Reference proteome</keyword>
<reference evidence="2" key="1">
    <citation type="submission" date="2021-03" db="EMBL/GenBank/DDBJ databases">
        <authorList>
            <person name="Tagirdzhanova G."/>
        </authorList>
    </citation>
    <scope>NUCLEOTIDE SEQUENCE</scope>
</reference>
<evidence type="ECO:0000256" key="1">
    <source>
        <dbReference type="SAM" id="Coils"/>
    </source>
</evidence>
<dbReference type="AlphaFoldDB" id="A0A8H3FHS4"/>
<evidence type="ECO:0000313" key="2">
    <source>
        <dbReference type="EMBL" id="CAF9921141.1"/>
    </source>
</evidence>
<accession>A0A8H3FHS4</accession>
<organism evidence="2 3">
    <name type="scientific">Heterodermia speciosa</name>
    <dbReference type="NCBI Taxonomy" id="116794"/>
    <lineage>
        <taxon>Eukaryota</taxon>
        <taxon>Fungi</taxon>
        <taxon>Dikarya</taxon>
        <taxon>Ascomycota</taxon>
        <taxon>Pezizomycotina</taxon>
        <taxon>Lecanoromycetes</taxon>
        <taxon>OSLEUM clade</taxon>
        <taxon>Lecanoromycetidae</taxon>
        <taxon>Caliciales</taxon>
        <taxon>Physciaceae</taxon>
        <taxon>Heterodermia</taxon>
    </lineage>
</organism>
<feature type="coiled-coil region" evidence="1">
    <location>
        <begin position="63"/>
        <end position="108"/>
    </location>
</feature>
<dbReference type="EMBL" id="CAJPDS010000027">
    <property type="protein sequence ID" value="CAF9921141.1"/>
    <property type="molecule type" value="Genomic_DNA"/>
</dbReference>
<name>A0A8H3FHS4_9LECA</name>
<evidence type="ECO:0000313" key="3">
    <source>
        <dbReference type="Proteomes" id="UP000664521"/>
    </source>
</evidence>
<dbReference type="Proteomes" id="UP000664521">
    <property type="component" value="Unassembled WGS sequence"/>
</dbReference>
<keyword evidence="1" id="KW-0175">Coiled coil</keyword>
<proteinExistence type="predicted"/>
<sequence length="169" mass="20084">MASRKPENAGNPENEPLDYLVLKLLQHTVEVENCRVKGDFRNDNKDNFKLLIDCFNSGIIAETEEEKEAHAQVGANLEQLNQKRQLLVQEWEQMLRKEKQLEQELRSKITGKISSLKWDRKNRREFEILVSFQKAKAMNPEIRRSIVELEKMNTWGPIWKEFLRSLFKW</sequence>
<protein>
    <submittedName>
        <fullName evidence="2">Uncharacterized protein</fullName>
    </submittedName>
</protein>